<proteinExistence type="predicted"/>
<dbReference type="InterPro" id="IPR002656">
    <property type="entry name" value="Acyl_transf_3_dom"/>
</dbReference>
<sequence>MILSIQYFRGVAALMVLFAHLSRHLNDVYAKNDLGYVLFGQFYSGVDLFFIISGFVICLSTEKVENNETIKYIVRRVFRVYPLLIFCIAVYSFYLYALGNGVGLSAMLKAMIPVQADYNLRPPYFGYNLLPTAWTLSFELLFYSVFLVAMCISKKYRMLIAVGFITIQFYALQVFFNGSISFSAFTAINISDTPARPIFSILSSSMMFEFCIGIISYAIYKKINIKESEVARVILVLVFSISLIILCSGILQPLAYENKADLALHGPLKWGALFFFMFNSFVLYEKTFGVKKSSALMFLGEISYSIYLTQWVVFSYMLDIPFVEGMQGVSKFLLLNSCA</sequence>
<reference evidence="3 4" key="1">
    <citation type="submission" date="2018-03" db="EMBL/GenBank/DDBJ databases">
        <title>First report of an OXA-48+CTX-M-M-producing Kluyvera ascorbata clone recovered from patients admitted in a University Hospital in Madrid, Spain.</title>
        <authorList>
            <person name="Hernandez-Garcia M."/>
            <person name="Leon-Sampedro R."/>
            <person name="Perez-Viso B."/>
            <person name="Morosini M.I."/>
            <person name="Lopez-Fresnena N."/>
            <person name="Coque T.M."/>
            <person name="Bonten M."/>
            <person name="Malhotra-Kumar S."/>
            <person name="Ruiz-Garbajosa P."/>
            <person name="Canton R."/>
        </authorList>
    </citation>
    <scope>NUCLEOTIDE SEQUENCE [LARGE SCALE GENOMIC DNA]</scope>
    <source>
        <strain evidence="3 4">KA2</strain>
    </source>
</reference>
<feature type="transmembrane region" description="Helical" evidence="1">
    <location>
        <begin position="7"/>
        <end position="25"/>
    </location>
</feature>
<evidence type="ECO:0000313" key="3">
    <source>
        <dbReference type="EMBL" id="PSR44086.1"/>
    </source>
</evidence>
<feature type="transmembrane region" description="Helical" evidence="1">
    <location>
        <begin position="232"/>
        <end position="255"/>
    </location>
</feature>
<dbReference type="PANTHER" id="PTHR23028">
    <property type="entry name" value="ACETYLTRANSFERASE"/>
    <property type="match status" value="1"/>
</dbReference>
<keyword evidence="4" id="KW-1185">Reference proteome</keyword>
<dbReference type="InterPro" id="IPR050879">
    <property type="entry name" value="Acyltransferase_3"/>
</dbReference>
<dbReference type="EMBL" id="PYHO01000051">
    <property type="protein sequence ID" value="PSR44086.1"/>
    <property type="molecule type" value="Genomic_DNA"/>
</dbReference>
<keyword evidence="1" id="KW-0472">Membrane</keyword>
<feature type="transmembrane region" description="Helical" evidence="1">
    <location>
        <begin position="133"/>
        <end position="152"/>
    </location>
</feature>
<feature type="transmembrane region" description="Helical" evidence="1">
    <location>
        <begin position="37"/>
        <end position="59"/>
    </location>
</feature>
<organism evidence="3 4">
    <name type="scientific">Kluyvera genomosp. 2</name>
    <dbReference type="NCBI Taxonomy" id="2774054"/>
    <lineage>
        <taxon>Bacteria</taxon>
        <taxon>Pseudomonadati</taxon>
        <taxon>Pseudomonadota</taxon>
        <taxon>Gammaproteobacteria</taxon>
        <taxon>Enterobacterales</taxon>
        <taxon>Enterobacteriaceae</taxon>
        <taxon>Kluyvera</taxon>
    </lineage>
</organism>
<feature type="transmembrane region" description="Helical" evidence="1">
    <location>
        <begin position="159"/>
        <end position="178"/>
    </location>
</feature>
<feature type="transmembrane region" description="Helical" evidence="1">
    <location>
        <begin position="296"/>
        <end position="318"/>
    </location>
</feature>
<keyword evidence="1" id="KW-1133">Transmembrane helix</keyword>
<evidence type="ECO:0000313" key="4">
    <source>
        <dbReference type="Proteomes" id="UP000240892"/>
    </source>
</evidence>
<evidence type="ECO:0000259" key="2">
    <source>
        <dbReference type="Pfam" id="PF01757"/>
    </source>
</evidence>
<evidence type="ECO:0000256" key="1">
    <source>
        <dbReference type="SAM" id="Phobius"/>
    </source>
</evidence>
<name>A0A2T2XUZ7_9ENTR</name>
<dbReference type="AlphaFoldDB" id="A0A2T2XUZ7"/>
<protein>
    <recommendedName>
        <fullName evidence="2">Acyltransferase 3 domain-containing protein</fullName>
    </recommendedName>
</protein>
<gene>
    <name evidence="3" type="ORF">C8256_25175</name>
</gene>
<dbReference type="Proteomes" id="UP000240892">
    <property type="component" value="Unassembled WGS sequence"/>
</dbReference>
<dbReference type="PANTHER" id="PTHR23028:SF131">
    <property type="entry name" value="BLR2367 PROTEIN"/>
    <property type="match status" value="1"/>
</dbReference>
<dbReference type="GO" id="GO:0000271">
    <property type="term" value="P:polysaccharide biosynthetic process"/>
    <property type="evidence" value="ECO:0007669"/>
    <property type="project" value="TreeGrafter"/>
</dbReference>
<dbReference type="GO" id="GO:0016747">
    <property type="term" value="F:acyltransferase activity, transferring groups other than amino-acyl groups"/>
    <property type="evidence" value="ECO:0007669"/>
    <property type="project" value="InterPro"/>
</dbReference>
<feature type="transmembrane region" description="Helical" evidence="1">
    <location>
        <begin position="198"/>
        <end position="220"/>
    </location>
</feature>
<feature type="domain" description="Acyltransferase 3" evidence="2">
    <location>
        <begin position="3"/>
        <end position="318"/>
    </location>
</feature>
<feature type="transmembrane region" description="Helical" evidence="1">
    <location>
        <begin position="80"/>
        <end position="99"/>
    </location>
</feature>
<feature type="transmembrane region" description="Helical" evidence="1">
    <location>
        <begin position="267"/>
        <end position="284"/>
    </location>
</feature>
<dbReference type="Pfam" id="PF01757">
    <property type="entry name" value="Acyl_transf_3"/>
    <property type="match status" value="1"/>
</dbReference>
<keyword evidence="1" id="KW-0812">Transmembrane</keyword>
<dbReference type="GO" id="GO:0016020">
    <property type="term" value="C:membrane"/>
    <property type="evidence" value="ECO:0007669"/>
    <property type="project" value="TreeGrafter"/>
</dbReference>
<comment type="caution">
    <text evidence="3">The sequence shown here is derived from an EMBL/GenBank/DDBJ whole genome shotgun (WGS) entry which is preliminary data.</text>
</comment>
<accession>A0A2T2XUZ7</accession>